<dbReference type="GO" id="GO:0015031">
    <property type="term" value="P:protein transport"/>
    <property type="evidence" value="ECO:0007669"/>
    <property type="project" value="UniProtKB-KW"/>
</dbReference>
<keyword evidence="4 7" id="KW-0812">Transmembrane</keyword>
<evidence type="ECO:0000256" key="2">
    <source>
        <dbReference type="ARBA" id="ARBA00005811"/>
    </source>
</evidence>
<dbReference type="AlphaFoldDB" id="A0A1C1YTV0"/>
<comment type="similarity">
    <text evidence="2 7">Belongs to the ExbD/TolR family.</text>
</comment>
<evidence type="ECO:0000256" key="1">
    <source>
        <dbReference type="ARBA" id="ARBA00004162"/>
    </source>
</evidence>
<dbReference type="EMBL" id="LQZT01000023">
    <property type="protein sequence ID" value="OCW56958.1"/>
    <property type="molecule type" value="Genomic_DNA"/>
</dbReference>
<comment type="subcellular location">
    <subcellularLocation>
        <location evidence="1">Cell membrane</location>
        <topology evidence="1">Single-pass membrane protein</topology>
    </subcellularLocation>
    <subcellularLocation>
        <location evidence="7">Cell membrane</location>
        <topology evidence="7">Single-pass type II membrane protein</topology>
    </subcellularLocation>
</comment>
<dbReference type="GO" id="GO:0005886">
    <property type="term" value="C:plasma membrane"/>
    <property type="evidence" value="ECO:0007669"/>
    <property type="project" value="UniProtKB-SubCell"/>
</dbReference>
<proteinExistence type="inferred from homology"/>
<name>A0A1C1YTV0_9HYPH</name>
<evidence type="ECO:0000256" key="3">
    <source>
        <dbReference type="ARBA" id="ARBA00022475"/>
    </source>
</evidence>
<keyword evidence="9" id="KW-1185">Reference proteome</keyword>
<accession>A0A1C1YTV0</accession>
<dbReference type="Pfam" id="PF02472">
    <property type="entry name" value="ExbD"/>
    <property type="match status" value="1"/>
</dbReference>
<organism evidence="8 9">
    <name type="scientific">Hoeflea olei</name>
    <dbReference type="NCBI Taxonomy" id="1480615"/>
    <lineage>
        <taxon>Bacteria</taxon>
        <taxon>Pseudomonadati</taxon>
        <taxon>Pseudomonadota</taxon>
        <taxon>Alphaproteobacteria</taxon>
        <taxon>Hyphomicrobiales</taxon>
        <taxon>Rhizobiaceae</taxon>
        <taxon>Hoeflea</taxon>
    </lineage>
</organism>
<gene>
    <name evidence="8" type="ORF">AWJ14_07325</name>
</gene>
<evidence type="ECO:0000313" key="9">
    <source>
        <dbReference type="Proteomes" id="UP000094795"/>
    </source>
</evidence>
<protein>
    <recommendedName>
        <fullName evidence="10">Biopolymer transporter ExbD</fullName>
    </recommendedName>
</protein>
<reference evidence="8 9" key="1">
    <citation type="submission" date="2015-12" db="EMBL/GenBank/DDBJ databases">
        <authorList>
            <person name="Shamseldin A."/>
            <person name="Moawad H."/>
            <person name="Abd El-Rahim W.M."/>
            <person name="Sadowsky M.J."/>
        </authorList>
    </citation>
    <scope>NUCLEOTIDE SEQUENCE [LARGE SCALE GENOMIC DNA]</scope>
    <source>
        <strain evidence="8 9">JC234</strain>
    </source>
</reference>
<evidence type="ECO:0008006" key="10">
    <source>
        <dbReference type="Google" id="ProtNLM"/>
    </source>
</evidence>
<evidence type="ECO:0000256" key="6">
    <source>
        <dbReference type="ARBA" id="ARBA00023136"/>
    </source>
</evidence>
<evidence type="ECO:0000313" key="8">
    <source>
        <dbReference type="EMBL" id="OCW56958.1"/>
    </source>
</evidence>
<keyword evidence="7" id="KW-0813">Transport</keyword>
<keyword evidence="3" id="KW-1003">Cell membrane</keyword>
<dbReference type="GO" id="GO:0022857">
    <property type="term" value="F:transmembrane transporter activity"/>
    <property type="evidence" value="ECO:0007669"/>
    <property type="project" value="InterPro"/>
</dbReference>
<dbReference type="Proteomes" id="UP000094795">
    <property type="component" value="Unassembled WGS sequence"/>
</dbReference>
<keyword evidence="6" id="KW-0472">Membrane</keyword>
<evidence type="ECO:0000256" key="5">
    <source>
        <dbReference type="ARBA" id="ARBA00022989"/>
    </source>
</evidence>
<evidence type="ECO:0000256" key="4">
    <source>
        <dbReference type="ARBA" id="ARBA00022692"/>
    </source>
</evidence>
<keyword evidence="7" id="KW-0653">Protein transport</keyword>
<dbReference type="InterPro" id="IPR003400">
    <property type="entry name" value="ExbD"/>
</dbReference>
<comment type="caution">
    <text evidence="8">The sequence shown here is derived from an EMBL/GenBank/DDBJ whole genome shotgun (WGS) entry which is preliminary data.</text>
</comment>
<evidence type="ECO:0000256" key="7">
    <source>
        <dbReference type="RuleBase" id="RU003879"/>
    </source>
</evidence>
<sequence>MIDVIFLLLLFFMLSSTFSRYAEIGVAGGGGTSTAQGKPDVILSVGRDEVRLNGTSTLPEEIETRLGELKEAGAAHVLVVVEADAASQDFVTAMAEARKSQMTLTVARRKK</sequence>
<dbReference type="STRING" id="1480615.AWJ14_07325"/>
<keyword evidence="5" id="KW-1133">Transmembrane helix</keyword>